<gene>
    <name evidence="1" type="ORF">NCTC12905_00618</name>
</gene>
<protein>
    <submittedName>
        <fullName evidence="1">Uncharacterized protein involved in outer membrane biogenesis</fullName>
    </submittedName>
</protein>
<sequence>MEKPVKTAADFFDRFSRSQGALGLAIRSAREILKHNPDHPDIECLLKQLFGRIVVENGVLVYHDRISRVAEKIMGLNATLDWPESTQEVKFRADARWRGELTKLSIDADQALLLLAGGKSQIKASLNSVRGGVTFIGQARLSEYYRFDGKVSMRSPGWDQTLSWIGGNQFWGHRLKAPIVWESGFLAQPMHIQMNNVIFTMGTANARGALEVDFQDYVPIVMGSLAFDNLDFNVLESMFPSVKKQDSYP</sequence>
<evidence type="ECO:0000313" key="1">
    <source>
        <dbReference type="EMBL" id="VEJ44972.1"/>
    </source>
</evidence>
<dbReference type="AlphaFoldDB" id="A0A3S5F8R7"/>
<accession>A0A3S5F8R7</accession>
<dbReference type="STRING" id="1094497.BVwin_02930"/>
<proteinExistence type="predicted"/>
<organism evidence="1 2">
    <name type="scientific">Bartonella vinsonii</name>
    <name type="common">Rochalimaea vinsonii</name>
    <dbReference type="NCBI Taxonomy" id="33047"/>
    <lineage>
        <taxon>Bacteria</taxon>
        <taxon>Pseudomonadati</taxon>
        <taxon>Pseudomonadota</taxon>
        <taxon>Alphaproteobacteria</taxon>
        <taxon>Hyphomicrobiales</taxon>
        <taxon>Bartonellaceae</taxon>
        <taxon>Bartonella</taxon>
    </lineage>
</organism>
<evidence type="ECO:0000313" key="2">
    <source>
        <dbReference type="Proteomes" id="UP000274201"/>
    </source>
</evidence>
<dbReference type="EMBL" id="LR134529">
    <property type="protein sequence ID" value="VEJ44972.1"/>
    <property type="molecule type" value="Genomic_DNA"/>
</dbReference>
<name>A0A3S5F8R7_BARVI</name>
<reference evidence="1 2" key="1">
    <citation type="submission" date="2018-12" db="EMBL/GenBank/DDBJ databases">
        <authorList>
            <consortium name="Pathogen Informatics"/>
        </authorList>
    </citation>
    <scope>NUCLEOTIDE SEQUENCE [LARGE SCALE GENOMIC DNA]</scope>
    <source>
        <strain evidence="1 2">NCTC12905</strain>
    </source>
</reference>
<dbReference type="Proteomes" id="UP000274201">
    <property type="component" value="Chromosome"/>
</dbReference>